<dbReference type="EMBL" id="JAEDXG010000002">
    <property type="protein sequence ID" value="MBH9695322.1"/>
    <property type="molecule type" value="Genomic_DNA"/>
</dbReference>
<feature type="binding site" evidence="7">
    <location>
        <position position="89"/>
    </location>
    <ligand>
        <name>glyoxylate</name>
        <dbReference type="ChEBI" id="CHEBI:36655"/>
    </ligand>
</feature>
<feature type="binding site" evidence="7">
    <location>
        <position position="318"/>
    </location>
    <ligand>
        <name>FMN</name>
        <dbReference type="ChEBI" id="CHEBI:58210"/>
    </ligand>
</feature>
<feature type="binding site" evidence="7">
    <location>
        <begin position="142"/>
        <end position="144"/>
    </location>
    <ligand>
        <name>FMN</name>
        <dbReference type="ChEBI" id="CHEBI:58210"/>
    </ligand>
</feature>
<feature type="binding site" evidence="7">
    <location>
        <position position="171"/>
    </location>
    <ligand>
        <name>FMN</name>
        <dbReference type="ChEBI" id="CHEBI:58210"/>
    </ligand>
</feature>
<dbReference type="PANTHER" id="PTHR10578:SF107">
    <property type="entry name" value="2-HYDROXYACID OXIDASE 1"/>
    <property type="match status" value="1"/>
</dbReference>
<evidence type="ECO:0000313" key="10">
    <source>
        <dbReference type="EMBL" id="MBH9695322.1"/>
    </source>
</evidence>
<dbReference type="AlphaFoldDB" id="A0A8I1DLM6"/>
<dbReference type="InterPro" id="IPR008259">
    <property type="entry name" value="FMN_hydac_DH_AS"/>
</dbReference>
<reference evidence="10" key="1">
    <citation type="submission" date="2020-12" db="EMBL/GenBank/DDBJ databases">
        <title>Burkholderia cepacia complex in Mexico.</title>
        <authorList>
            <person name="Estrada P."/>
        </authorList>
    </citation>
    <scope>NUCLEOTIDE SEQUENCE</scope>
    <source>
        <strain evidence="10">871</strain>
    </source>
</reference>
<evidence type="ECO:0000256" key="7">
    <source>
        <dbReference type="PIRSR" id="PIRSR000138-2"/>
    </source>
</evidence>
<keyword evidence="2 7" id="KW-0285">Flavoprotein</keyword>
<dbReference type="InterPro" id="IPR037396">
    <property type="entry name" value="FMN_HAD"/>
</dbReference>
<feature type="binding site" evidence="7">
    <location>
        <position position="219"/>
    </location>
    <ligand>
        <name>FMN</name>
        <dbReference type="ChEBI" id="CHEBI:58210"/>
    </ligand>
</feature>
<sequence length="455" mass="49734">MVFRFYRTNSLEDYRFLSTPRVPKIPPSIRKQASDMTPSASSVHGTSRPQADTRTPRTPHMPRVLRKMLCLHDFEAAARRALPRPIFGYVSGAAEDNRTRDDNRAVFDEYGFATRVLRNVSQREQGVELFGRRYASPFGIAPMGIHALSAYRGDIVLARAAQRAGIASIMSGSSLIPLEEVAAAAPETWFQAYLPGDAGRIAALLERVARAGYRTLVITVDIPVSANRENNVRTGFTTPLRPGPRLFWDGIVRPRWLAGTFARTLLAHGMPHFENSFATRGAPILSSTVQRDFSARDHLDWGHLERIRQEWKGELVIKGILSVDDAVIARDAGADGIILSNHGGRQLDGAVSPMRILPDVVRALGADYPVMIDSGFRRGSDVLKAVAMGARMVFVGRPFNYAAAVAGEAGVMHAIGLLRDEVDRNMAMLGVEQCSGLTPDVLIRKGGVPASPTSV</sequence>
<feature type="domain" description="FMN hydroxy acid dehydrogenase" evidence="9">
    <location>
        <begin position="63"/>
        <end position="447"/>
    </location>
</feature>
<evidence type="ECO:0000256" key="8">
    <source>
        <dbReference type="SAM" id="MobiDB-lite"/>
    </source>
</evidence>
<feature type="binding site" evidence="7">
    <location>
        <begin position="396"/>
        <end position="397"/>
    </location>
    <ligand>
        <name>FMN</name>
        <dbReference type="ChEBI" id="CHEBI:58210"/>
    </ligand>
</feature>
<evidence type="ECO:0000256" key="3">
    <source>
        <dbReference type="ARBA" id="ARBA00022643"/>
    </source>
</evidence>
<evidence type="ECO:0000256" key="1">
    <source>
        <dbReference type="ARBA" id="ARBA00001917"/>
    </source>
</evidence>
<dbReference type="InterPro" id="IPR000262">
    <property type="entry name" value="FMN-dep_DH"/>
</dbReference>
<accession>A0A8I1DLM6</accession>
<evidence type="ECO:0000259" key="9">
    <source>
        <dbReference type="PROSITE" id="PS51349"/>
    </source>
</evidence>
<comment type="cofactor">
    <cofactor evidence="1">
        <name>FMN</name>
        <dbReference type="ChEBI" id="CHEBI:58210"/>
    </cofactor>
</comment>
<feature type="compositionally biased region" description="Polar residues" evidence="8">
    <location>
        <begin position="34"/>
        <end position="53"/>
    </location>
</feature>
<evidence type="ECO:0000256" key="4">
    <source>
        <dbReference type="ARBA" id="ARBA00023002"/>
    </source>
</evidence>
<evidence type="ECO:0000313" key="11">
    <source>
        <dbReference type="Proteomes" id="UP000645612"/>
    </source>
</evidence>
<dbReference type="SUPFAM" id="SSF51395">
    <property type="entry name" value="FMN-linked oxidoreductases"/>
    <property type="match status" value="1"/>
</dbReference>
<evidence type="ECO:0000256" key="5">
    <source>
        <dbReference type="ARBA" id="ARBA00024042"/>
    </source>
</evidence>
<dbReference type="InterPro" id="IPR013785">
    <property type="entry name" value="Aldolase_TIM"/>
</dbReference>
<organism evidence="10 11">
    <name type="scientific">Burkholderia cepacia</name>
    <name type="common">Pseudomonas cepacia</name>
    <dbReference type="NCBI Taxonomy" id="292"/>
    <lineage>
        <taxon>Bacteria</taxon>
        <taxon>Pseudomonadati</taxon>
        <taxon>Pseudomonadota</taxon>
        <taxon>Betaproteobacteria</taxon>
        <taxon>Burkholderiales</taxon>
        <taxon>Burkholderiaceae</taxon>
        <taxon>Burkholderia</taxon>
        <taxon>Burkholderia cepacia complex</taxon>
    </lineage>
</organism>
<feature type="active site" description="Proton acceptor" evidence="6">
    <location>
        <position position="342"/>
    </location>
</feature>
<evidence type="ECO:0000256" key="2">
    <source>
        <dbReference type="ARBA" id="ARBA00022630"/>
    </source>
</evidence>
<dbReference type="PROSITE" id="PS00557">
    <property type="entry name" value="FMN_HYDROXY_ACID_DH_1"/>
    <property type="match status" value="1"/>
</dbReference>
<dbReference type="GO" id="GO:0010181">
    <property type="term" value="F:FMN binding"/>
    <property type="evidence" value="ECO:0007669"/>
    <property type="project" value="InterPro"/>
</dbReference>
<dbReference type="Proteomes" id="UP000645612">
    <property type="component" value="Unassembled WGS sequence"/>
</dbReference>
<evidence type="ECO:0000256" key="6">
    <source>
        <dbReference type="PIRSR" id="PIRSR000138-1"/>
    </source>
</evidence>
<feature type="region of interest" description="Disordered" evidence="8">
    <location>
        <begin position="25"/>
        <end position="59"/>
    </location>
</feature>
<feature type="binding site" evidence="7">
    <location>
        <position position="345"/>
    </location>
    <ligand>
        <name>glyoxylate</name>
        <dbReference type="ChEBI" id="CHEBI:36655"/>
    </ligand>
</feature>
<dbReference type="Pfam" id="PF01070">
    <property type="entry name" value="FMN_dh"/>
    <property type="match status" value="1"/>
</dbReference>
<proteinExistence type="inferred from homology"/>
<gene>
    <name evidence="10" type="ORF">JAO13_02525</name>
</gene>
<name>A0A8I1DLM6_BURCE</name>
<feature type="binding site" evidence="7">
    <location>
        <position position="191"/>
    </location>
    <ligand>
        <name>FMN</name>
        <dbReference type="ChEBI" id="CHEBI:58210"/>
    </ligand>
</feature>
<dbReference type="Gene3D" id="3.20.20.70">
    <property type="entry name" value="Aldolase class I"/>
    <property type="match status" value="1"/>
</dbReference>
<dbReference type="InterPro" id="IPR012133">
    <property type="entry name" value="Alpha-hydoxy_acid_DH_FMN"/>
</dbReference>
<dbReference type="CDD" id="cd02809">
    <property type="entry name" value="alpha_hydroxyacid_oxid_FMN"/>
    <property type="match status" value="1"/>
</dbReference>
<keyword evidence="3 7" id="KW-0288">FMN</keyword>
<dbReference type="PANTHER" id="PTHR10578">
    <property type="entry name" value="S -2-HYDROXY-ACID OXIDASE-RELATED"/>
    <property type="match status" value="1"/>
</dbReference>
<feature type="binding site" evidence="7">
    <location>
        <position position="228"/>
    </location>
    <ligand>
        <name>glyoxylate</name>
        <dbReference type="ChEBI" id="CHEBI:36655"/>
    </ligand>
</feature>
<feature type="binding site" evidence="7">
    <location>
        <position position="340"/>
    </location>
    <ligand>
        <name>FMN</name>
        <dbReference type="ChEBI" id="CHEBI:58210"/>
    </ligand>
</feature>
<protein>
    <submittedName>
        <fullName evidence="10">Alpha-hydroxy-acid oxidizing protein</fullName>
    </submittedName>
</protein>
<feature type="binding site" evidence="7">
    <location>
        <position position="193"/>
    </location>
    <ligand>
        <name>glyoxylate</name>
        <dbReference type="ChEBI" id="CHEBI:36655"/>
    </ligand>
</feature>
<dbReference type="PIRSF" id="PIRSF000138">
    <property type="entry name" value="Al-hdrx_acd_dh"/>
    <property type="match status" value="1"/>
</dbReference>
<dbReference type="PROSITE" id="PS51349">
    <property type="entry name" value="FMN_HYDROXY_ACID_DH_2"/>
    <property type="match status" value="1"/>
</dbReference>
<dbReference type="FunFam" id="3.20.20.70:FF:000029">
    <property type="entry name" value="L-lactate dehydrogenase"/>
    <property type="match status" value="1"/>
</dbReference>
<feature type="binding site" evidence="7">
    <location>
        <position position="342"/>
    </location>
    <ligand>
        <name>glyoxylate</name>
        <dbReference type="ChEBI" id="CHEBI:36655"/>
    </ligand>
</feature>
<keyword evidence="4" id="KW-0560">Oxidoreductase</keyword>
<comment type="caution">
    <text evidence="10">The sequence shown here is derived from an EMBL/GenBank/DDBJ whole genome shotgun (WGS) entry which is preliminary data.</text>
</comment>
<feature type="binding site" evidence="7">
    <location>
        <begin position="373"/>
        <end position="377"/>
    </location>
    <ligand>
        <name>FMN</name>
        <dbReference type="ChEBI" id="CHEBI:58210"/>
    </ligand>
</feature>
<dbReference type="GO" id="GO:0016614">
    <property type="term" value="F:oxidoreductase activity, acting on CH-OH group of donors"/>
    <property type="evidence" value="ECO:0007669"/>
    <property type="project" value="UniProtKB-ARBA"/>
</dbReference>
<comment type="similarity">
    <text evidence="5">Belongs to the FMN-dependent alpha-hydroxy acid dehydrogenase family.</text>
</comment>